<feature type="region of interest" description="Disordered" evidence="1">
    <location>
        <begin position="118"/>
        <end position="139"/>
    </location>
</feature>
<gene>
    <name evidence="2" type="ORF">NAES01612_LOCUS5066</name>
</gene>
<sequence>MGVRGVFWRESMGREVWVSCGNASFTVFSLRDELTLSWLLTSDPYPSCLSPCSPLTSPSPSPLSSPPLSSFSPLSSPCIPSIPSLPFPLGSHGVPKSTFRKWVKPVVIDYPLEMSRRAGKEGERKILKKRPSSSSYASSLGMNIMKREIMVSPAVTRPGSSGRRPKRPKSSVGTSLMRKGMIKEKERKKGGSHIGPQAVGSETISLPQ</sequence>
<organism evidence="2">
    <name type="scientific">Paramoeba aestuarina</name>
    <dbReference type="NCBI Taxonomy" id="180227"/>
    <lineage>
        <taxon>Eukaryota</taxon>
        <taxon>Amoebozoa</taxon>
        <taxon>Discosea</taxon>
        <taxon>Flabellinia</taxon>
        <taxon>Dactylopodida</taxon>
        <taxon>Paramoebidae</taxon>
        <taxon>Paramoeba</taxon>
    </lineage>
</organism>
<dbReference type="AlphaFoldDB" id="A0A7S4NJ37"/>
<feature type="region of interest" description="Disordered" evidence="1">
    <location>
        <begin position="153"/>
        <end position="208"/>
    </location>
</feature>
<proteinExistence type="predicted"/>
<dbReference type="EMBL" id="HBKR01007683">
    <property type="protein sequence ID" value="CAE2289538.1"/>
    <property type="molecule type" value="Transcribed_RNA"/>
</dbReference>
<evidence type="ECO:0000313" key="2">
    <source>
        <dbReference type="EMBL" id="CAE2289538.1"/>
    </source>
</evidence>
<reference evidence="2" key="1">
    <citation type="submission" date="2021-01" db="EMBL/GenBank/DDBJ databases">
        <authorList>
            <person name="Corre E."/>
            <person name="Pelletier E."/>
            <person name="Niang G."/>
            <person name="Scheremetjew M."/>
            <person name="Finn R."/>
            <person name="Kale V."/>
            <person name="Holt S."/>
            <person name="Cochrane G."/>
            <person name="Meng A."/>
            <person name="Brown T."/>
            <person name="Cohen L."/>
        </authorList>
    </citation>
    <scope>NUCLEOTIDE SEQUENCE</scope>
    <source>
        <strain evidence="2">SoJaBio B1-5/56/2</strain>
    </source>
</reference>
<evidence type="ECO:0000256" key="1">
    <source>
        <dbReference type="SAM" id="MobiDB-lite"/>
    </source>
</evidence>
<accession>A0A7S4NJ37</accession>
<name>A0A7S4NJ37_9EUKA</name>
<protein>
    <submittedName>
        <fullName evidence="2">Uncharacterized protein</fullName>
    </submittedName>
</protein>